<name>A0ABS2IVQ5_9ACTN</name>
<dbReference type="Proteomes" id="UP001518872">
    <property type="component" value="Unassembled WGS sequence"/>
</dbReference>
<comment type="caution">
    <text evidence="13">The sequence shown here is derived from an EMBL/GenBank/DDBJ whole genome shotgun (WGS) entry which is preliminary data.</text>
</comment>
<evidence type="ECO:0000256" key="7">
    <source>
        <dbReference type="ARBA" id="ARBA00022967"/>
    </source>
</evidence>
<dbReference type="SMART" id="SM00831">
    <property type="entry name" value="Cation_ATPase_N"/>
    <property type="match status" value="1"/>
</dbReference>
<dbReference type="Pfam" id="PF00689">
    <property type="entry name" value="Cation_ATPase_C"/>
    <property type="match status" value="1"/>
</dbReference>
<evidence type="ECO:0000259" key="12">
    <source>
        <dbReference type="SMART" id="SM00831"/>
    </source>
</evidence>
<sequence>MTTLGRVAGRVLPSVPVPPLLGGASRTVGSAAGRLARVAGLTRRRVWSRDGRHHIEVHGVCQDGGDRLACQVEAALERLPGVAWARVNAPSGRVVVAVEDPKPKLATLIDTVARVERVCPHEPDPEIPPPHPPEDGPRTPRTLGALASDALGLTISAATRILPFTPVPGEVAGLLTAVDLHPKLHDLAGRGLRADPRAEVLFPLAEAVVQGLTGGWAGIVLDGAQRIVQWGEARAQLTAWTRAEPRLTGDPRRAVARSPGPGRPCPRPDGPVERYVSTMLATGAAAGAAAWPVAGPKRAAALGLAALPKAPGSGREGYAAQLGRVLARRGVIAMDRSVLRELDRIDTVVLDAAVLGSPRGVLADLAPLAGTDTGEVAGRAFALFDPDHPDETHEADGWRLGPLADLDAVDPGDTPQSRRLRATDGPLLGLAHGGTLAAVVRVAPEPAPGVDALPAAARHAGLRLVVAGPDPQRYGFADAVLPGGDRLAGSVRALQRDGAVVLLVSGDRSALAASDCGLGVAAPDDLPPWGAHLLVGTDLRIAALLIEAAGVARRMTGQSIRLAMAGTGLGALGAFTAAPTQLPGRSLAAVNGAAAVAFANGVWRARRLPDPAVAPTPATTAWHLMPVPTVLRHLGTGPDGLTDAEAQRRHRTDPDPSAGPVGLFRAFVDELANPLTPVLAAGAVLSAAFGSLVDAALVGGVVGGSALVGAVHQRNTDRALAELLSRSAVTAKVLRDGAERVAAAEDLVCGDVVILGPGDAVPADCRVLTADGLEADESSLTGESLPVPKGAAPVVAAVLADRASMLYEGTTVATGHGTAVVVATGAATESGRSLALARQAPPESGVEARLGRLTRSAVPLAVASAIAVAGAGLLRGVPLGQTAATAANLAVASVPEGLPFLVSAAQLAAARRLAEHGALVRNPRTIEALGRVDVLCFDKTGTLTEGRLLLAGVGDGDRFDPVDRLDDELRRVLAAGLRATPYAADPQELPQHTDRAVRYGARQADTTEQTGAHGWTAVGGLPFEPSRGYHATVGRTADGLLLSVKGAPETVLPRCGAWRLPGGRDEPLDDERRERLHGVLADRAGAGHRILAVAECRVGAETVTDDEVRGLVFVGFLALADGIRDSAAPAVRRIRQAGVHTIMITGDHPATAEAIASAISPDADGQRVVTATDLDQWDDAELGERLSRTDVVARCTPAHKVRIIQALQKCGRTVAMTGDGANDAPAIRLADVGIALGQRGTPAARAAADLVVTDDRLETIIATLVEGRAMWSSVRHALSILVGGNLGEIAFSVLSAAVTGRSALNGRQLLLVNLLTDLAPALAIAVRPPDADHADGLLREGPDASLGGTMTREIGLRAAATTLGATAGWTVARWTGRERRAGTVALVSLVGTQLGQTVLAGGTSPTVLASTAASVGVLAAVVQTPGVSQFFGCTPLGPVGWTIAAGSALGATFANGTLTRLVEHLPARGRPADPPSAG</sequence>
<dbReference type="SFLD" id="SFLDS00003">
    <property type="entry name" value="Haloacid_Dehalogenase"/>
    <property type="match status" value="1"/>
</dbReference>
<dbReference type="PROSITE" id="PS00154">
    <property type="entry name" value="ATPASE_E1_E2"/>
    <property type="match status" value="1"/>
</dbReference>
<feature type="region of interest" description="Disordered" evidence="11">
    <location>
        <begin position="636"/>
        <end position="657"/>
    </location>
</feature>
<keyword evidence="7" id="KW-1278">Translocase</keyword>
<evidence type="ECO:0000256" key="3">
    <source>
        <dbReference type="ARBA" id="ARBA00022723"/>
    </source>
</evidence>
<organism evidence="13 14">
    <name type="scientific">Micromonospora humida</name>
    <dbReference type="NCBI Taxonomy" id="2809018"/>
    <lineage>
        <taxon>Bacteria</taxon>
        <taxon>Bacillati</taxon>
        <taxon>Actinomycetota</taxon>
        <taxon>Actinomycetes</taxon>
        <taxon>Micromonosporales</taxon>
        <taxon>Micromonosporaceae</taxon>
        <taxon>Micromonospora</taxon>
    </lineage>
</organism>
<feature type="region of interest" description="Disordered" evidence="11">
    <location>
        <begin position="120"/>
        <end position="142"/>
    </location>
</feature>
<evidence type="ECO:0000256" key="10">
    <source>
        <dbReference type="ARBA" id="ARBA00049360"/>
    </source>
</evidence>
<dbReference type="InterPro" id="IPR006068">
    <property type="entry name" value="ATPase_P-typ_cation-transptr_C"/>
</dbReference>
<dbReference type="InterPro" id="IPR023299">
    <property type="entry name" value="ATPase_P-typ_cyto_dom_N"/>
</dbReference>
<dbReference type="InterPro" id="IPR023298">
    <property type="entry name" value="ATPase_P-typ_TM_dom_sf"/>
</dbReference>
<dbReference type="NCBIfam" id="TIGR01494">
    <property type="entry name" value="ATPase_P-type"/>
    <property type="match status" value="2"/>
</dbReference>
<accession>A0ABS2IVQ5</accession>
<evidence type="ECO:0000256" key="5">
    <source>
        <dbReference type="ARBA" id="ARBA00022840"/>
    </source>
</evidence>
<dbReference type="InterPro" id="IPR023214">
    <property type="entry name" value="HAD_sf"/>
</dbReference>
<dbReference type="Gene3D" id="3.40.50.1000">
    <property type="entry name" value="HAD superfamily/HAD-like"/>
    <property type="match status" value="2"/>
</dbReference>
<dbReference type="InterPro" id="IPR001757">
    <property type="entry name" value="P_typ_ATPase"/>
</dbReference>
<keyword evidence="9" id="KW-0472">Membrane</keyword>
<keyword evidence="3" id="KW-0479">Metal-binding</keyword>
<evidence type="ECO:0000256" key="8">
    <source>
        <dbReference type="ARBA" id="ARBA00022989"/>
    </source>
</evidence>
<gene>
    <name evidence="13" type="ORF">JQX11_14820</name>
</gene>
<evidence type="ECO:0000256" key="9">
    <source>
        <dbReference type="ARBA" id="ARBA00023136"/>
    </source>
</evidence>
<evidence type="ECO:0000256" key="6">
    <source>
        <dbReference type="ARBA" id="ARBA00022842"/>
    </source>
</evidence>
<evidence type="ECO:0000313" key="14">
    <source>
        <dbReference type="Proteomes" id="UP001518872"/>
    </source>
</evidence>
<dbReference type="PANTHER" id="PTHR24093">
    <property type="entry name" value="CATION TRANSPORTING ATPASE"/>
    <property type="match status" value="1"/>
</dbReference>
<dbReference type="RefSeq" id="WP_204925535.1">
    <property type="nucleotide sequence ID" value="NZ_JAFEUC010000006.1"/>
</dbReference>
<keyword evidence="4" id="KW-0547">Nucleotide-binding</keyword>
<dbReference type="InterPro" id="IPR036412">
    <property type="entry name" value="HAD-like_sf"/>
</dbReference>
<dbReference type="SUPFAM" id="SSF81665">
    <property type="entry name" value="Calcium ATPase, transmembrane domain M"/>
    <property type="match status" value="1"/>
</dbReference>
<dbReference type="PRINTS" id="PR00120">
    <property type="entry name" value="HATPASE"/>
</dbReference>
<dbReference type="SUPFAM" id="SSF81660">
    <property type="entry name" value="Metal cation-transporting ATPase, ATP-binding domain N"/>
    <property type="match status" value="1"/>
</dbReference>
<evidence type="ECO:0000256" key="11">
    <source>
        <dbReference type="SAM" id="MobiDB-lite"/>
    </source>
</evidence>
<feature type="region of interest" description="Disordered" evidence="11">
    <location>
        <begin position="250"/>
        <end position="269"/>
    </location>
</feature>
<evidence type="ECO:0000256" key="1">
    <source>
        <dbReference type="ARBA" id="ARBA00004651"/>
    </source>
</evidence>
<keyword evidence="5" id="KW-0067">ATP-binding</keyword>
<dbReference type="Pfam" id="PF00690">
    <property type="entry name" value="Cation_ATPase_N"/>
    <property type="match status" value="1"/>
</dbReference>
<proteinExistence type="predicted"/>
<comment type="catalytic activity">
    <reaction evidence="10">
        <text>ATP + H2O = ADP + phosphate + H(+)</text>
        <dbReference type="Rhea" id="RHEA:13065"/>
        <dbReference type="ChEBI" id="CHEBI:15377"/>
        <dbReference type="ChEBI" id="CHEBI:15378"/>
        <dbReference type="ChEBI" id="CHEBI:30616"/>
        <dbReference type="ChEBI" id="CHEBI:43474"/>
        <dbReference type="ChEBI" id="CHEBI:456216"/>
    </reaction>
</comment>
<dbReference type="Pfam" id="PF00122">
    <property type="entry name" value="E1-E2_ATPase"/>
    <property type="match status" value="1"/>
</dbReference>
<dbReference type="Gene3D" id="2.70.150.10">
    <property type="entry name" value="Calcium-transporting ATPase, cytoplasmic transduction domain A"/>
    <property type="match status" value="1"/>
</dbReference>
<dbReference type="SFLD" id="SFLDG00002">
    <property type="entry name" value="C1.7:_P-type_atpase_like"/>
    <property type="match status" value="1"/>
</dbReference>
<comment type="subcellular location">
    <subcellularLocation>
        <location evidence="1">Cell membrane</location>
        <topology evidence="1">Multi-pass membrane protein</topology>
    </subcellularLocation>
</comment>
<dbReference type="SUPFAM" id="SSF81653">
    <property type="entry name" value="Calcium ATPase, transduction domain A"/>
    <property type="match status" value="1"/>
</dbReference>
<protein>
    <submittedName>
        <fullName evidence="13">HAD-IC family P-type ATPase</fullName>
    </submittedName>
</protein>
<dbReference type="InterPro" id="IPR044492">
    <property type="entry name" value="P_typ_ATPase_HD_dom"/>
</dbReference>
<dbReference type="PRINTS" id="PR00119">
    <property type="entry name" value="CATATPASE"/>
</dbReference>
<dbReference type="SFLD" id="SFLDF00027">
    <property type="entry name" value="p-type_atpase"/>
    <property type="match status" value="1"/>
</dbReference>
<reference evidence="13 14" key="1">
    <citation type="submission" date="2021-02" db="EMBL/GenBank/DDBJ databases">
        <authorList>
            <person name="Ra J.-S."/>
        </authorList>
    </citation>
    <scope>NUCLEOTIDE SEQUENCE [LARGE SCALE GENOMIC DNA]</scope>
    <source>
        <strain evidence="13 14">MMS20-R1-14</strain>
    </source>
</reference>
<dbReference type="SUPFAM" id="SSF56784">
    <property type="entry name" value="HAD-like"/>
    <property type="match status" value="1"/>
</dbReference>
<keyword evidence="8" id="KW-1133">Transmembrane helix</keyword>
<dbReference type="InterPro" id="IPR008250">
    <property type="entry name" value="ATPase_P-typ_transduc_dom_A_sf"/>
</dbReference>
<evidence type="ECO:0000313" key="13">
    <source>
        <dbReference type="EMBL" id="MBM7077599.1"/>
    </source>
</evidence>
<dbReference type="Pfam" id="PF00702">
    <property type="entry name" value="Hydrolase"/>
    <property type="match status" value="1"/>
</dbReference>
<dbReference type="InterPro" id="IPR059000">
    <property type="entry name" value="ATPase_P-type_domA"/>
</dbReference>
<dbReference type="Gene3D" id="3.40.1110.10">
    <property type="entry name" value="Calcium-transporting ATPase, cytoplasmic domain N"/>
    <property type="match status" value="1"/>
</dbReference>
<dbReference type="EMBL" id="JAFEUC010000006">
    <property type="protein sequence ID" value="MBM7077599.1"/>
    <property type="molecule type" value="Genomic_DNA"/>
</dbReference>
<keyword evidence="2" id="KW-0812">Transmembrane</keyword>
<dbReference type="Gene3D" id="1.20.1110.10">
    <property type="entry name" value="Calcium-transporting ATPase, transmembrane domain"/>
    <property type="match status" value="2"/>
</dbReference>
<feature type="domain" description="Cation-transporting P-type ATPase N-terminal" evidence="12">
    <location>
        <begin position="621"/>
        <end position="691"/>
    </location>
</feature>
<dbReference type="InterPro" id="IPR004014">
    <property type="entry name" value="ATPase_P-typ_cation-transptr_N"/>
</dbReference>
<dbReference type="PANTHER" id="PTHR24093:SF513">
    <property type="entry name" value="CATION-TRANSPORTING ATPASE I-RELATED"/>
    <property type="match status" value="1"/>
</dbReference>
<evidence type="ECO:0000256" key="4">
    <source>
        <dbReference type="ARBA" id="ARBA00022741"/>
    </source>
</evidence>
<dbReference type="InterPro" id="IPR018303">
    <property type="entry name" value="ATPase_P-typ_P_site"/>
</dbReference>
<keyword evidence="14" id="KW-1185">Reference proteome</keyword>
<evidence type="ECO:0000256" key="2">
    <source>
        <dbReference type="ARBA" id="ARBA00022692"/>
    </source>
</evidence>
<keyword evidence="6" id="KW-0460">Magnesium</keyword>